<dbReference type="AlphaFoldDB" id="A0A8J7Q4B6"/>
<evidence type="ECO:0000313" key="2">
    <source>
        <dbReference type="Proteomes" id="UP000664417"/>
    </source>
</evidence>
<proteinExistence type="predicted"/>
<accession>A0A8J7Q4B6</accession>
<sequence length="160" mass="17779">MNQMKSGLVNDNGSLSRTHCTELGINLDPGTQNVRMGLLNKIKDSFPGDSSRTDQAKWLCSFYAGFDMIRQQRISLIRRGTLEGHWSPVLMFLCDNNPAVAEPSPIPLIFTTWTNAAKELGLQSCFPSPGRLWPAISESMVSSIDSFTFDACSFRLKVCK</sequence>
<dbReference type="EMBL" id="JAFREP010000016">
    <property type="protein sequence ID" value="MBO1320332.1"/>
    <property type="molecule type" value="Genomic_DNA"/>
</dbReference>
<gene>
    <name evidence="1" type="ORF">J3U88_17790</name>
</gene>
<comment type="caution">
    <text evidence="1">The sequence shown here is derived from an EMBL/GenBank/DDBJ whole genome shotgun (WGS) entry which is preliminary data.</text>
</comment>
<keyword evidence="2" id="KW-1185">Reference proteome</keyword>
<dbReference type="RefSeq" id="WP_207860286.1">
    <property type="nucleotide sequence ID" value="NZ_JAFREP010000016.1"/>
</dbReference>
<organism evidence="1 2">
    <name type="scientific">Acanthopleuribacter pedis</name>
    <dbReference type="NCBI Taxonomy" id="442870"/>
    <lineage>
        <taxon>Bacteria</taxon>
        <taxon>Pseudomonadati</taxon>
        <taxon>Acidobacteriota</taxon>
        <taxon>Holophagae</taxon>
        <taxon>Acanthopleuribacterales</taxon>
        <taxon>Acanthopleuribacteraceae</taxon>
        <taxon>Acanthopleuribacter</taxon>
    </lineage>
</organism>
<name>A0A8J7Q4B6_9BACT</name>
<protein>
    <submittedName>
        <fullName evidence="1">Uncharacterized protein</fullName>
    </submittedName>
</protein>
<reference evidence="1" key="1">
    <citation type="submission" date="2021-03" db="EMBL/GenBank/DDBJ databases">
        <authorList>
            <person name="Wang G."/>
        </authorList>
    </citation>
    <scope>NUCLEOTIDE SEQUENCE</scope>
    <source>
        <strain evidence="1">KCTC 12899</strain>
    </source>
</reference>
<evidence type="ECO:0000313" key="1">
    <source>
        <dbReference type="EMBL" id="MBO1320332.1"/>
    </source>
</evidence>
<dbReference type="Proteomes" id="UP000664417">
    <property type="component" value="Unassembled WGS sequence"/>
</dbReference>